<dbReference type="AlphaFoldDB" id="A0A2A4MIF4"/>
<feature type="non-terminal residue" evidence="2">
    <location>
        <position position="1"/>
    </location>
</feature>
<name>A0A2A4MIF4_9GAMM</name>
<proteinExistence type="predicted"/>
<dbReference type="PANTHER" id="PTHR37533:SF2">
    <property type="entry name" value="FLAGELLAR HOOK-LENGTH CONTROL PROTEIN"/>
    <property type="match status" value="1"/>
</dbReference>
<feature type="domain" description="Flagellar hook-length control protein-like C-terminal" evidence="1">
    <location>
        <begin position="1"/>
        <end position="66"/>
    </location>
</feature>
<sequence>LDPPELGPMNIKIHINNDQISLLFTSQHGVVREVLEQTAARLTQQLQEEGFTQVNVDVSDGQQQQDSSLADEQAEPEMLALEDDDFLTETNIGRLEQGNIDYFV</sequence>
<accession>A0A2A4MIF4</accession>
<dbReference type="Proteomes" id="UP000218172">
    <property type="component" value="Unassembled WGS sequence"/>
</dbReference>
<comment type="caution">
    <text evidence="2">The sequence shown here is derived from an EMBL/GenBank/DDBJ whole genome shotgun (WGS) entry which is preliminary data.</text>
</comment>
<protein>
    <recommendedName>
        <fullName evidence="1">Flagellar hook-length control protein-like C-terminal domain-containing protein</fullName>
    </recommendedName>
</protein>
<dbReference type="CDD" id="cd17470">
    <property type="entry name" value="T3SS_Flik_C"/>
    <property type="match status" value="1"/>
</dbReference>
<dbReference type="EMBL" id="NVQR01000102">
    <property type="protein sequence ID" value="PCH59989.1"/>
    <property type="molecule type" value="Genomic_DNA"/>
</dbReference>
<dbReference type="InterPro" id="IPR052563">
    <property type="entry name" value="FliK"/>
</dbReference>
<evidence type="ECO:0000313" key="2">
    <source>
        <dbReference type="EMBL" id="PCH59989.1"/>
    </source>
</evidence>
<organism evidence="2 3">
    <name type="scientific">SAR86 cluster bacterium</name>
    <dbReference type="NCBI Taxonomy" id="2030880"/>
    <lineage>
        <taxon>Bacteria</taxon>
        <taxon>Pseudomonadati</taxon>
        <taxon>Pseudomonadota</taxon>
        <taxon>Gammaproteobacteria</taxon>
        <taxon>SAR86 cluster</taxon>
    </lineage>
</organism>
<dbReference type="InterPro" id="IPR038610">
    <property type="entry name" value="FliK-like_C_sf"/>
</dbReference>
<gene>
    <name evidence="2" type="ORF">COC19_06420</name>
</gene>
<reference evidence="3" key="1">
    <citation type="submission" date="2017-08" db="EMBL/GenBank/DDBJ databases">
        <title>A dynamic microbial community with high functional redundancy inhabits the cold, oxic subseafloor aquifer.</title>
        <authorList>
            <person name="Tully B.J."/>
            <person name="Wheat C.G."/>
            <person name="Glazer B.T."/>
            <person name="Huber J.A."/>
        </authorList>
    </citation>
    <scope>NUCLEOTIDE SEQUENCE [LARGE SCALE GENOMIC DNA]</scope>
</reference>
<evidence type="ECO:0000259" key="1">
    <source>
        <dbReference type="Pfam" id="PF02120"/>
    </source>
</evidence>
<dbReference type="PANTHER" id="PTHR37533">
    <property type="entry name" value="FLAGELLAR HOOK-LENGTH CONTROL PROTEIN"/>
    <property type="match status" value="1"/>
</dbReference>
<dbReference type="Gene3D" id="3.30.750.140">
    <property type="match status" value="1"/>
</dbReference>
<dbReference type="Pfam" id="PF02120">
    <property type="entry name" value="Flg_hook"/>
    <property type="match status" value="1"/>
</dbReference>
<evidence type="ECO:0000313" key="3">
    <source>
        <dbReference type="Proteomes" id="UP000218172"/>
    </source>
</evidence>
<dbReference type="InterPro" id="IPR021136">
    <property type="entry name" value="Flagellar_hook_control-like_C"/>
</dbReference>